<dbReference type="InterPro" id="IPR000297">
    <property type="entry name" value="PPIase_PpiC"/>
</dbReference>
<dbReference type="PANTHER" id="PTHR47245:SF2">
    <property type="entry name" value="PEPTIDYL-PROLYL CIS-TRANS ISOMERASE HP_0175-RELATED"/>
    <property type="match status" value="1"/>
</dbReference>
<keyword evidence="5 8" id="KW-0697">Rotamase</keyword>
<organism evidence="12 13">
    <name type="scientific">Acetobacter tropicalis</name>
    <dbReference type="NCBI Taxonomy" id="104102"/>
    <lineage>
        <taxon>Bacteria</taxon>
        <taxon>Pseudomonadati</taxon>
        <taxon>Pseudomonadota</taxon>
        <taxon>Alphaproteobacteria</taxon>
        <taxon>Acetobacterales</taxon>
        <taxon>Acetobacteraceae</taxon>
        <taxon>Acetobacter</taxon>
    </lineage>
</organism>
<comment type="similarity">
    <text evidence="2">Belongs to the PpiC/parvulin rotamase family.</text>
</comment>
<dbReference type="AlphaFoldDB" id="A0A511FRU2"/>
<evidence type="ECO:0000256" key="4">
    <source>
        <dbReference type="ARBA" id="ARBA00018370"/>
    </source>
</evidence>
<evidence type="ECO:0000256" key="3">
    <source>
        <dbReference type="ARBA" id="ARBA00013194"/>
    </source>
</evidence>
<evidence type="ECO:0000256" key="5">
    <source>
        <dbReference type="ARBA" id="ARBA00023110"/>
    </source>
</evidence>
<dbReference type="InterPro" id="IPR050245">
    <property type="entry name" value="PrsA_foldase"/>
</dbReference>
<feature type="coiled-coil region" evidence="9">
    <location>
        <begin position="57"/>
        <end position="84"/>
    </location>
</feature>
<dbReference type="EMBL" id="BJVR01000053">
    <property type="protein sequence ID" value="GEL51669.1"/>
    <property type="molecule type" value="Genomic_DNA"/>
</dbReference>
<name>A0A511FRU2_9PROT</name>
<dbReference type="GO" id="GO:0003755">
    <property type="term" value="F:peptidyl-prolyl cis-trans isomerase activity"/>
    <property type="evidence" value="ECO:0007669"/>
    <property type="project" value="UniProtKB-KW"/>
</dbReference>
<evidence type="ECO:0000313" key="12">
    <source>
        <dbReference type="EMBL" id="GEL51669.1"/>
    </source>
</evidence>
<dbReference type="InterPro" id="IPR023058">
    <property type="entry name" value="PPIase_PpiC_CS"/>
</dbReference>
<evidence type="ECO:0000256" key="2">
    <source>
        <dbReference type="ARBA" id="ARBA00007656"/>
    </source>
</evidence>
<dbReference type="InterPro" id="IPR046357">
    <property type="entry name" value="PPIase_dom_sf"/>
</dbReference>
<accession>A0A511FRU2</accession>
<proteinExistence type="inferred from homology"/>
<keyword evidence="8 12" id="KW-0413">Isomerase</keyword>
<comment type="caution">
    <text evidence="12">The sequence shown here is derived from an EMBL/GenBank/DDBJ whole genome shotgun (WGS) entry which is preliminary data.</text>
</comment>
<reference evidence="12 13" key="1">
    <citation type="submission" date="2019-07" db="EMBL/GenBank/DDBJ databases">
        <title>Whole genome shotgun sequence of Acetobacter tropicalis NBRC 16470.</title>
        <authorList>
            <person name="Hosoyama A."/>
            <person name="Uohara A."/>
            <person name="Ohji S."/>
            <person name="Ichikawa N."/>
        </authorList>
    </citation>
    <scope>NUCLEOTIDE SEQUENCE [LARGE SCALE GENOMIC DNA]</scope>
    <source>
        <strain evidence="12 13">NBRC 16470</strain>
    </source>
</reference>
<keyword evidence="9" id="KW-0175">Coiled coil</keyword>
<protein>
    <recommendedName>
        <fullName evidence="4">Parvulin-like PPIase</fullName>
        <ecNumber evidence="3">5.2.1.8</ecNumber>
    </recommendedName>
    <alternativeName>
        <fullName evidence="6">Peptidyl-prolyl cis-trans isomerase plp</fullName>
    </alternativeName>
    <alternativeName>
        <fullName evidence="7">Rotamase plp</fullName>
    </alternativeName>
</protein>
<gene>
    <name evidence="12" type="ORF">ATR01nite_27440</name>
</gene>
<evidence type="ECO:0000256" key="7">
    <source>
        <dbReference type="ARBA" id="ARBA00031484"/>
    </source>
</evidence>
<evidence type="ECO:0000256" key="6">
    <source>
        <dbReference type="ARBA" id="ARBA00030642"/>
    </source>
</evidence>
<evidence type="ECO:0000256" key="9">
    <source>
        <dbReference type="SAM" id="Coils"/>
    </source>
</evidence>
<dbReference type="PROSITE" id="PS01096">
    <property type="entry name" value="PPIC_PPIASE_1"/>
    <property type="match status" value="1"/>
</dbReference>
<dbReference type="InterPro" id="IPR027304">
    <property type="entry name" value="Trigger_fact/SurA_dom_sf"/>
</dbReference>
<dbReference type="SUPFAM" id="SSF109998">
    <property type="entry name" value="Triger factor/SurA peptide-binding domain-like"/>
    <property type="match status" value="1"/>
</dbReference>
<dbReference type="Gene3D" id="3.10.50.40">
    <property type="match status" value="1"/>
</dbReference>
<dbReference type="SUPFAM" id="SSF54534">
    <property type="entry name" value="FKBP-like"/>
    <property type="match status" value="1"/>
</dbReference>
<evidence type="ECO:0000259" key="11">
    <source>
        <dbReference type="PROSITE" id="PS50198"/>
    </source>
</evidence>
<evidence type="ECO:0000256" key="10">
    <source>
        <dbReference type="SAM" id="MobiDB-lite"/>
    </source>
</evidence>
<evidence type="ECO:0000313" key="13">
    <source>
        <dbReference type="Proteomes" id="UP000321800"/>
    </source>
</evidence>
<sequence>MPQMMISPDQTTHAIFVNDTTISLADVQAEMPYHKAASLQAQWHDAARALVVKTLLLDEARKKLDAESEECLDEEALIQDLLEREVEVPTPTDAELERWSASNIAQMSTGPAMHVRHILVYADKSMPGSVETAQKRAQEFLDYLKSTPKDFEQLAARYSECPSSGRGGHLGIVQEQDLLPEFRRALQTVQDGEFYDGLIETRYGVHVVQLLKRFSAEAKVEELSREEKQRIRIFLEDNSWKQGVQNYIAMLAAKARIKGFDLFSGTTAQASSTGWPDGGNCTGKKAS</sequence>
<dbReference type="PANTHER" id="PTHR47245">
    <property type="entry name" value="PEPTIDYLPROLYL ISOMERASE"/>
    <property type="match status" value="1"/>
</dbReference>
<dbReference type="EC" id="5.2.1.8" evidence="3"/>
<comment type="catalytic activity">
    <reaction evidence="1">
        <text>[protein]-peptidylproline (omega=180) = [protein]-peptidylproline (omega=0)</text>
        <dbReference type="Rhea" id="RHEA:16237"/>
        <dbReference type="Rhea" id="RHEA-COMP:10747"/>
        <dbReference type="Rhea" id="RHEA-COMP:10748"/>
        <dbReference type="ChEBI" id="CHEBI:83833"/>
        <dbReference type="ChEBI" id="CHEBI:83834"/>
        <dbReference type="EC" id="5.2.1.8"/>
    </reaction>
</comment>
<evidence type="ECO:0000256" key="8">
    <source>
        <dbReference type="PROSITE-ProRule" id="PRU00278"/>
    </source>
</evidence>
<evidence type="ECO:0000256" key="1">
    <source>
        <dbReference type="ARBA" id="ARBA00000971"/>
    </source>
</evidence>
<dbReference type="Pfam" id="PF00639">
    <property type="entry name" value="Rotamase"/>
    <property type="match status" value="1"/>
</dbReference>
<dbReference type="Proteomes" id="UP000321800">
    <property type="component" value="Unassembled WGS sequence"/>
</dbReference>
<dbReference type="PROSITE" id="PS50198">
    <property type="entry name" value="PPIC_PPIASE_2"/>
    <property type="match status" value="1"/>
</dbReference>
<feature type="region of interest" description="Disordered" evidence="10">
    <location>
        <begin position="268"/>
        <end position="287"/>
    </location>
</feature>
<feature type="domain" description="PpiC" evidence="11">
    <location>
        <begin position="110"/>
        <end position="212"/>
    </location>
</feature>